<comment type="caution">
    <text evidence="10">The sequence shown here is derived from an EMBL/GenBank/DDBJ whole genome shotgun (WGS) entry which is preliminary data.</text>
</comment>
<dbReference type="GO" id="GO:0006508">
    <property type="term" value="P:proteolysis"/>
    <property type="evidence" value="ECO:0007669"/>
    <property type="project" value="UniProtKB-KW"/>
</dbReference>
<dbReference type="RefSeq" id="WP_021235804.1">
    <property type="nucleotide sequence ID" value="NZ_ATHL01000139.1"/>
</dbReference>
<keyword evidence="2" id="KW-1003">Cell membrane</keyword>
<keyword evidence="4 8" id="KW-0812">Transmembrane</keyword>
<feature type="transmembrane region" description="Helical" evidence="8">
    <location>
        <begin position="27"/>
        <end position="43"/>
    </location>
</feature>
<dbReference type="NCBIfam" id="TIGR03109">
    <property type="entry name" value="exosort_XrtA"/>
    <property type="match status" value="1"/>
</dbReference>
<dbReference type="PATRIC" id="fig|1096930.3.peg.4049"/>
<dbReference type="eggNOG" id="COG1269">
    <property type="taxonomic scope" value="Bacteria"/>
</dbReference>
<dbReference type="EMBL" id="ATHL01000139">
    <property type="protein sequence ID" value="EQB08950.1"/>
    <property type="molecule type" value="Genomic_DNA"/>
</dbReference>
<feature type="transmembrane region" description="Helical" evidence="8">
    <location>
        <begin position="85"/>
        <end position="109"/>
    </location>
</feature>
<evidence type="ECO:0000256" key="8">
    <source>
        <dbReference type="SAM" id="Phobius"/>
    </source>
</evidence>
<gene>
    <name evidence="10" type="ORF">L284_20590</name>
</gene>
<evidence type="ECO:0000256" key="1">
    <source>
        <dbReference type="ARBA" id="ARBA00004651"/>
    </source>
</evidence>
<dbReference type="OrthoDB" id="9797363at2"/>
<dbReference type="Pfam" id="PF11984">
    <property type="entry name" value="DUF3485"/>
    <property type="match status" value="1"/>
</dbReference>
<evidence type="ECO:0000313" key="10">
    <source>
        <dbReference type="EMBL" id="EQB08950.1"/>
    </source>
</evidence>
<keyword evidence="3" id="KW-0645">Protease</keyword>
<accession>T0IB67</accession>
<feature type="transmembrane region" description="Helical" evidence="8">
    <location>
        <begin position="226"/>
        <end position="245"/>
    </location>
</feature>
<keyword evidence="7 8" id="KW-0472">Membrane</keyword>
<comment type="subcellular location">
    <subcellularLocation>
        <location evidence="1">Cell membrane</location>
        <topology evidence="1">Multi-pass membrane protein</topology>
    </subcellularLocation>
</comment>
<evidence type="ECO:0000259" key="9">
    <source>
        <dbReference type="Pfam" id="PF11984"/>
    </source>
</evidence>
<organism evidence="10 11">
    <name type="scientific">Novosphingobium lindaniclasticum LE124</name>
    <dbReference type="NCBI Taxonomy" id="1096930"/>
    <lineage>
        <taxon>Bacteria</taxon>
        <taxon>Pseudomonadati</taxon>
        <taxon>Pseudomonadota</taxon>
        <taxon>Alphaproteobacteria</taxon>
        <taxon>Sphingomonadales</taxon>
        <taxon>Sphingomonadaceae</taxon>
        <taxon>Novosphingobium</taxon>
    </lineage>
</organism>
<dbReference type="Proteomes" id="UP000015527">
    <property type="component" value="Unassembled WGS sequence"/>
</dbReference>
<dbReference type="GO" id="GO:0008233">
    <property type="term" value="F:peptidase activity"/>
    <property type="evidence" value="ECO:0007669"/>
    <property type="project" value="UniProtKB-KW"/>
</dbReference>
<keyword evidence="5" id="KW-0378">Hydrolase</keyword>
<feature type="domain" description="Methanolan biosynthesis EpsI" evidence="9">
    <location>
        <begin position="323"/>
        <end position="509"/>
    </location>
</feature>
<feature type="transmembrane region" description="Helical" evidence="8">
    <location>
        <begin position="317"/>
        <end position="335"/>
    </location>
</feature>
<dbReference type="InterPro" id="IPR014263">
    <property type="entry name" value="Methanolan_biosynth_EpsI"/>
</dbReference>
<keyword evidence="11" id="KW-1185">Reference proteome</keyword>
<dbReference type="AlphaFoldDB" id="T0IB67"/>
<dbReference type="GO" id="GO:0005886">
    <property type="term" value="C:plasma membrane"/>
    <property type="evidence" value="ECO:0007669"/>
    <property type="project" value="UniProtKB-SubCell"/>
</dbReference>
<feature type="transmembrane region" description="Helical" evidence="8">
    <location>
        <begin position="161"/>
        <end position="179"/>
    </location>
</feature>
<keyword evidence="6 8" id="KW-1133">Transmembrane helix</keyword>
<evidence type="ECO:0000313" key="11">
    <source>
        <dbReference type="Proteomes" id="UP000015527"/>
    </source>
</evidence>
<evidence type="ECO:0000256" key="3">
    <source>
        <dbReference type="ARBA" id="ARBA00022670"/>
    </source>
</evidence>
<dbReference type="NCBIfam" id="TIGR02602">
    <property type="entry name" value="8TM_EpsH"/>
    <property type="match status" value="1"/>
</dbReference>
<dbReference type="NCBIfam" id="TIGR02914">
    <property type="entry name" value="EpsI_fam"/>
    <property type="match status" value="1"/>
</dbReference>
<proteinExistence type="predicted"/>
<name>T0IB67_9SPHN</name>
<reference evidence="10 11" key="1">
    <citation type="journal article" date="2013" name="Genome Announc.">
        <title>Genome Sequence of Novosphingobium lindaniclasticum LE124T, Isolated from a Hexachlorocyclohexane Dumpsite.</title>
        <authorList>
            <person name="Saxena A."/>
            <person name="Nayyar N."/>
            <person name="Sangwan N."/>
            <person name="Kumari R."/>
            <person name="Khurana J.P."/>
            <person name="Lal R."/>
        </authorList>
    </citation>
    <scope>NUCLEOTIDE SEQUENCE [LARGE SCALE GENOMIC DNA]</scope>
    <source>
        <strain evidence="10 11">LE124</strain>
    </source>
</reference>
<dbReference type="InterPro" id="IPR017540">
    <property type="entry name" value="Exosortase-1"/>
</dbReference>
<feature type="transmembrane region" description="Helical" evidence="8">
    <location>
        <begin position="199"/>
        <end position="219"/>
    </location>
</feature>
<sequence length="519" mass="56076">MPPELAAPTRPARLLWRDMPSHWRTGLLRWAVAALLIVAAFLHDWAAMARQWWDISTYNHIVLIPPILGWLVWQRRSELAKLAPMCWWPGLIPMAGAAFLWLLGALSGLDLARQAGAVAMLGATVPLLLGPRVATGLCFPLCYMAFLIPVGEELVEVLQTITARITVALTHFSGIPAAVDGVFIDTPAGLFEVAEACSGVKFLIAMVAFGTLTANLCFLAWSRRAAMVLACLLVPILANGVRAWGTIYAAQIVGVEKAAGIDHIVYGWVFFALVLALVLAGAWRFFDRPPGEPMIDAAALARSPVLARLERARISPAAALASLGVLLVAAMSWAHHGATLSAPLPRHIALPEVPGWTRADYTPEIWWEPRAEGADHRLLGRYADWQGGTVDVFVALYARQGEGREAGGFGQGALTPGTQWSWQSSGPAFPQGRSERLLGNGKVERLAVTWYRTGKVLTGSNSRLKLAVIGDNLLLRARPTTMLILSSQDRPTARAADAIARFLAASGPTAAWIDRVTKP</sequence>
<dbReference type="InterPro" id="IPR013426">
    <property type="entry name" value="EpsH-like"/>
</dbReference>
<dbReference type="Pfam" id="PF09721">
    <property type="entry name" value="Exosortase_EpsH"/>
    <property type="match status" value="1"/>
</dbReference>
<evidence type="ECO:0000256" key="5">
    <source>
        <dbReference type="ARBA" id="ARBA00022801"/>
    </source>
</evidence>
<evidence type="ECO:0000256" key="7">
    <source>
        <dbReference type="ARBA" id="ARBA00023136"/>
    </source>
</evidence>
<dbReference type="NCBIfam" id="TIGR04178">
    <property type="entry name" value="exo_archaeo"/>
    <property type="match status" value="1"/>
</dbReference>
<evidence type="ECO:0000256" key="2">
    <source>
        <dbReference type="ARBA" id="ARBA00022475"/>
    </source>
</evidence>
<evidence type="ECO:0000256" key="4">
    <source>
        <dbReference type="ARBA" id="ARBA00022692"/>
    </source>
</evidence>
<evidence type="ECO:0000256" key="6">
    <source>
        <dbReference type="ARBA" id="ARBA00022989"/>
    </source>
</evidence>
<feature type="transmembrane region" description="Helical" evidence="8">
    <location>
        <begin position="265"/>
        <end position="286"/>
    </location>
</feature>
<dbReference type="InterPro" id="IPR019127">
    <property type="entry name" value="Exosortase"/>
</dbReference>
<protein>
    <recommendedName>
        <fullName evidence="9">Methanolan biosynthesis EpsI domain-containing protein</fullName>
    </recommendedName>
</protein>
<feature type="transmembrane region" description="Helical" evidence="8">
    <location>
        <begin position="129"/>
        <end position="149"/>
    </location>
</feature>
<dbReference type="InterPro" id="IPR026392">
    <property type="entry name" value="Exo/Archaeosortase_dom"/>
</dbReference>
<feature type="transmembrane region" description="Helical" evidence="8">
    <location>
        <begin position="55"/>
        <end position="73"/>
    </location>
</feature>